<proteinExistence type="predicted"/>
<name>A0A382INA8_9ZZZZ</name>
<dbReference type="EMBL" id="UINC01068259">
    <property type="protein sequence ID" value="SVC00752.1"/>
    <property type="molecule type" value="Genomic_DNA"/>
</dbReference>
<dbReference type="SUPFAM" id="SSF51735">
    <property type="entry name" value="NAD(P)-binding Rossmann-fold domains"/>
    <property type="match status" value="1"/>
</dbReference>
<dbReference type="InterPro" id="IPR036291">
    <property type="entry name" value="NAD(P)-bd_dom_sf"/>
</dbReference>
<gene>
    <name evidence="2" type="ORF">METZ01_LOCUS253606</name>
</gene>
<dbReference type="AlphaFoldDB" id="A0A382INA8"/>
<organism evidence="2">
    <name type="scientific">marine metagenome</name>
    <dbReference type="NCBI Taxonomy" id="408172"/>
    <lineage>
        <taxon>unclassified sequences</taxon>
        <taxon>metagenomes</taxon>
        <taxon>ecological metagenomes</taxon>
    </lineage>
</organism>
<evidence type="ECO:0000313" key="2">
    <source>
        <dbReference type="EMBL" id="SVC00752.1"/>
    </source>
</evidence>
<reference evidence="2" key="1">
    <citation type="submission" date="2018-05" db="EMBL/GenBank/DDBJ databases">
        <authorList>
            <person name="Lanie J.A."/>
            <person name="Ng W.-L."/>
            <person name="Kazmierczak K.M."/>
            <person name="Andrzejewski T.M."/>
            <person name="Davidsen T.M."/>
            <person name="Wayne K.J."/>
            <person name="Tettelin H."/>
            <person name="Glass J.I."/>
            <person name="Rusch D."/>
            <person name="Podicherti R."/>
            <person name="Tsui H.-C.T."/>
            <person name="Winkler M.E."/>
        </authorList>
    </citation>
    <scope>NUCLEOTIDE SEQUENCE</scope>
</reference>
<dbReference type="InterPro" id="IPR016040">
    <property type="entry name" value="NAD(P)-bd_dom"/>
</dbReference>
<evidence type="ECO:0000259" key="1">
    <source>
        <dbReference type="Pfam" id="PF16363"/>
    </source>
</evidence>
<feature type="domain" description="NAD(P)-binding" evidence="1">
    <location>
        <begin position="2"/>
        <end position="86"/>
    </location>
</feature>
<accession>A0A382INA8</accession>
<feature type="non-terminal residue" evidence="2">
    <location>
        <position position="86"/>
    </location>
</feature>
<dbReference type="Pfam" id="PF16363">
    <property type="entry name" value="GDP_Man_Dehyd"/>
    <property type="match status" value="1"/>
</dbReference>
<protein>
    <recommendedName>
        <fullName evidence="1">NAD(P)-binding domain-containing protein</fullName>
    </recommendedName>
</protein>
<sequence>MLLYSKGYKVYGISLSNKNPLHIYNKCKISKISKSYLCDIKNYASLHKIFIKIKPDFVVHLAAQPLVFTSYHKPFDTLFTNIQGTL</sequence>
<dbReference type="Gene3D" id="3.40.50.720">
    <property type="entry name" value="NAD(P)-binding Rossmann-like Domain"/>
    <property type="match status" value="1"/>
</dbReference>